<dbReference type="InterPro" id="IPR051320">
    <property type="entry name" value="Viral_Replic_Matur_Polypro"/>
</dbReference>
<dbReference type="GO" id="GO:0003964">
    <property type="term" value="F:RNA-directed DNA polymerase activity"/>
    <property type="evidence" value="ECO:0007669"/>
    <property type="project" value="UniProtKB-KW"/>
</dbReference>
<evidence type="ECO:0000313" key="3">
    <source>
        <dbReference type="EMBL" id="KAK9680148.1"/>
    </source>
</evidence>
<keyword evidence="4" id="KW-1185">Reference proteome</keyword>
<dbReference type="FunFam" id="3.30.70.270:FF:000003">
    <property type="entry name" value="Transposon Ty3-G Gag-Pol polyprotein"/>
    <property type="match status" value="1"/>
</dbReference>
<keyword evidence="3" id="KW-0695">RNA-directed DNA polymerase</keyword>
<dbReference type="SUPFAM" id="SSF56672">
    <property type="entry name" value="DNA/RNA polymerases"/>
    <property type="match status" value="2"/>
</dbReference>
<dbReference type="EMBL" id="JASPKY010000927">
    <property type="protein sequence ID" value="KAK9680148.1"/>
    <property type="molecule type" value="Genomic_DNA"/>
</dbReference>
<dbReference type="PROSITE" id="PS50878">
    <property type="entry name" value="RT_POL"/>
    <property type="match status" value="1"/>
</dbReference>
<accession>A0AAW1HUA9</accession>
<proteinExistence type="predicted"/>
<name>A0AAW1HUA9_POPJA</name>
<keyword evidence="3" id="KW-0548">Nucleotidyltransferase</keyword>
<dbReference type="EC" id="2.7.7.49" evidence="1"/>
<dbReference type="Pfam" id="PF00078">
    <property type="entry name" value="RVT_1"/>
    <property type="match status" value="1"/>
</dbReference>
<dbReference type="InterPro" id="IPR043502">
    <property type="entry name" value="DNA/RNA_pol_sf"/>
</dbReference>
<dbReference type="InterPro" id="IPR000477">
    <property type="entry name" value="RT_dom"/>
</dbReference>
<keyword evidence="3" id="KW-0808">Transferase</keyword>
<feature type="domain" description="Reverse transcriptase" evidence="2">
    <location>
        <begin position="1"/>
        <end position="82"/>
    </location>
</feature>
<dbReference type="AlphaFoldDB" id="A0AAW1HUA9"/>
<protein>
    <recommendedName>
        <fullName evidence="1">RNA-directed DNA polymerase</fullName>
        <ecNumber evidence="1">2.7.7.49</ecNumber>
    </recommendedName>
</protein>
<reference evidence="3 4" key="1">
    <citation type="journal article" date="2024" name="BMC Genomics">
        <title>De novo assembly and annotation of Popillia japonica's genome with initial clues to its potential as an invasive pest.</title>
        <authorList>
            <person name="Cucini C."/>
            <person name="Boschi S."/>
            <person name="Funari R."/>
            <person name="Cardaioli E."/>
            <person name="Iannotti N."/>
            <person name="Marturano G."/>
            <person name="Paoli F."/>
            <person name="Bruttini M."/>
            <person name="Carapelli A."/>
            <person name="Frati F."/>
            <person name="Nardi F."/>
        </authorList>
    </citation>
    <scope>NUCLEOTIDE SEQUENCE [LARGE SCALE GENOMIC DNA]</scope>
    <source>
        <strain evidence="3">DMR45628</strain>
    </source>
</reference>
<dbReference type="PANTHER" id="PTHR33064">
    <property type="entry name" value="POL PROTEIN"/>
    <property type="match status" value="1"/>
</dbReference>
<gene>
    <name evidence="3" type="ORF">QE152_g39319</name>
</gene>
<dbReference type="InterPro" id="IPR043128">
    <property type="entry name" value="Rev_trsase/Diguanyl_cyclase"/>
</dbReference>
<dbReference type="FunFam" id="3.30.70.270:FF:000020">
    <property type="entry name" value="Transposon Tf2-6 polyprotein-like Protein"/>
    <property type="match status" value="1"/>
</dbReference>
<evidence type="ECO:0000256" key="1">
    <source>
        <dbReference type="ARBA" id="ARBA00012493"/>
    </source>
</evidence>
<evidence type="ECO:0000313" key="4">
    <source>
        <dbReference type="Proteomes" id="UP001458880"/>
    </source>
</evidence>
<evidence type="ECO:0000259" key="2">
    <source>
        <dbReference type="PROSITE" id="PS50878"/>
    </source>
</evidence>
<dbReference type="Gene3D" id="3.30.70.270">
    <property type="match status" value="3"/>
</dbReference>
<dbReference type="CDD" id="cd01647">
    <property type="entry name" value="RT_LTR"/>
    <property type="match status" value="1"/>
</dbReference>
<organism evidence="3 4">
    <name type="scientific">Popillia japonica</name>
    <name type="common">Japanese beetle</name>
    <dbReference type="NCBI Taxonomy" id="7064"/>
    <lineage>
        <taxon>Eukaryota</taxon>
        <taxon>Metazoa</taxon>
        <taxon>Ecdysozoa</taxon>
        <taxon>Arthropoda</taxon>
        <taxon>Hexapoda</taxon>
        <taxon>Insecta</taxon>
        <taxon>Pterygota</taxon>
        <taxon>Neoptera</taxon>
        <taxon>Endopterygota</taxon>
        <taxon>Coleoptera</taxon>
        <taxon>Polyphaga</taxon>
        <taxon>Scarabaeiformia</taxon>
        <taxon>Scarabaeidae</taxon>
        <taxon>Rutelinae</taxon>
        <taxon>Popillia</taxon>
    </lineage>
</organism>
<dbReference type="Proteomes" id="UP001458880">
    <property type="component" value="Unassembled WGS sequence"/>
</dbReference>
<sequence length="188" mass="21661">MPFGLTNAPATWQRTIDNVLGHDLEPHVFVYLDDVVIVTSTFEEHVRVLEIVCNRLRDAGLTINRDKCQFCRSELKYLGYVVDGKGLHVDPGKVQAILEIPVPKTVSEVRRILGMASWYRKFISNFGRILGMASWYRKFISNFAIIVAPLTDLLRKSRKFDWTSECEESFRKLKELFDSSPNIVLPRL</sequence>
<comment type="caution">
    <text evidence="3">The sequence shown here is derived from an EMBL/GenBank/DDBJ whole genome shotgun (WGS) entry which is preliminary data.</text>
</comment>
<dbReference type="PANTHER" id="PTHR33064:SF37">
    <property type="entry name" value="RIBONUCLEASE H"/>
    <property type="match status" value="1"/>
</dbReference>